<dbReference type="AlphaFoldDB" id="A0ABD3PB43"/>
<reference evidence="1 2" key="1">
    <citation type="submission" date="2024-10" db="EMBL/GenBank/DDBJ databases">
        <title>Updated reference genomes for cyclostephanoid diatoms.</title>
        <authorList>
            <person name="Roberts W.R."/>
            <person name="Alverson A.J."/>
        </authorList>
    </citation>
    <scope>NUCLEOTIDE SEQUENCE [LARGE SCALE GENOMIC DNA]</scope>
    <source>
        <strain evidence="1 2">AJA276-08</strain>
    </source>
</reference>
<dbReference type="Proteomes" id="UP001530315">
    <property type="component" value="Unassembled WGS sequence"/>
</dbReference>
<evidence type="ECO:0000313" key="1">
    <source>
        <dbReference type="EMBL" id="KAL3784999.1"/>
    </source>
</evidence>
<dbReference type="EMBL" id="JALLAZ020000910">
    <property type="protein sequence ID" value="KAL3784999.1"/>
    <property type="molecule type" value="Genomic_DNA"/>
</dbReference>
<proteinExistence type="predicted"/>
<accession>A0ABD3PB43</accession>
<name>A0ABD3PB43_9STRA</name>
<gene>
    <name evidence="1" type="ORF">ACHAW5_007329</name>
</gene>
<comment type="caution">
    <text evidence="1">The sequence shown here is derived from an EMBL/GenBank/DDBJ whole genome shotgun (WGS) entry which is preliminary data.</text>
</comment>
<keyword evidence="2" id="KW-1185">Reference proteome</keyword>
<protein>
    <submittedName>
        <fullName evidence="1">Uncharacterized protein</fullName>
    </submittedName>
</protein>
<organism evidence="1 2">
    <name type="scientific">Stephanodiscus triporus</name>
    <dbReference type="NCBI Taxonomy" id="2934178"/>
    <lineage>
        <taxon>Eukaryota</taxon>
        <taxon>Sar</taxon>
        <taxon>Stramenopiles</taxon>
        <taxon>Ochrophyta</taxon>
        <taxon>Bacillariophyta</taxon>
        <taxon>Coscinodiscophyceae</taxon>
        <taxon>Thalassiosirophycidae</taxon>
        <taxon>Stephanodiscales</taxon>
        <taxon>Stephanodiscaceae</taxon>
        <taxon>Stephanodiscus</taxon>
    </lineage>
</organism>
<evidence type="ECO:0000313" key="2">
    <source>
        <dbReference type="Proteomes" id="UP001530315"/>
    </source>
</evidence>
<sequence>MTQTLSRRERTVCGSLTQSSSYQDHTVCGGLTQNLSSQEHTVRSSSSQECAELNHRGMILRDLGVLHLDDEVTRPRRSDDETEAMILKEAGIMCVDLDEKENVEEKRGRISEAMIRTISSKDAEILRSAGVMWDDKTCVEFSGTSGESTVTLLKKGWSSTGEECRECRMPIICKSKIGVPECVKCGVVGGKVIEADTTMMTSVTTNLQKSVSGMEDHYCEYMDSDTPSTAVNSMYAERELTRLLKKGWVSTGKECHACGMPIICKSKGSLLECVACGVVGEEDECNSDAENAVSESLRVIEVMTSNLQKSSSNTKEPECETHQNKDEMDEAFNEALGSRLFEGWTLSLNNCNYCKSPLVSEFEGAPTVCLRCD</sequence>